<accession>A0ABP0E8W4</accession>
<dbReference type="PANTHER" id="PTHR14625:SF3">
    <property type="entry name" value="MICROCEPHALIN"/>
    <property type="match status" value="1"/>
</dbReference>
<feature type="compositionally biased region" description="Polar residues" evidence="1">
    <location>
        <begin position="103"/>
        <end position="119"/>
    </location>
</feature>
<feature type="region of interest" description="Disordered" evidence="1">
    <location>
        <begin position="714"/>
        <end position="736"/>
    </location>
</feature>
<dbReference type="PANTHER" id="PTHR14625">
    <property type="entry name" value="MICROCEPHALIN"/>
    <property type="match status" value="1"/>
</dbReference>
<feature type="compositionally biased region" description="Basic and acidic residues" evidence="1">
    <location>
        <begin position="989"/>
        <end position="1004"/>
    </location>
</feature>
<dbReference type="SUPFAM" id="SSF52113">
    <property type="entry name" value="BRCT domain"/>
    <property type="match status" value="1"/>
</dbReference>
<feature type="domain" description="BRCT" evidence="2">
    <location>
        <begin position="1076"/>
        <end position="1184"/>
    </location>
</feature>
<keyword evidence="4" id="KW-1185">Reference proteome</keyword>
<organism evidence="3 4">
    <name type="scientific">Sporothrix epigloea</name>
    <dbReference type="NCBI Taxonomy" id="1892477"/>
    <lineage>
        <taxon>Eukaryota</taxon>
        <taxon>Fungi</taxon>
        <taxon>Dikarya</taxon>
        <taxon>Ascomycota</taxon>
        <taxon>Pezizomycotina</taxon>
        <taxon>Sordariomycetes</taxon>
        <taxon>Sordariomycetidae</taxon>
        <taxon>Ophiostomatales</taxon>
        <taxon>Ophiostomataceae</taxon>
        <taxon>Sporothrix</taxon>
    </lineage>
</organism>
<dbReference type="CDD" id="cd17716">
    <property type="entry name" value="BRCT_microcephalin_rpt1"/>
    <property type="match status" value="1"/>
</dbReference>
<evidence type="ECO:0000256" key="1">
    <source>
        <dbReference type="SAM" id="MobiDB-lite"/>
    </source>
</evidence>
<feature type="region of interest" description="Disordered" evidence="1">
    <location>
        <begin position="1"/>
        <end position="157"/>
    </location>
</feature>
<dbReference type="Proteomes" id="UP001642501">
    <property type="component" value="Unassembled WGS sequence"/>
</dbReference>
<reference evidence="3 4" key="1">
    <citation type="submission" date="2024-01" db="EMBL/GenBank/DDBJ databases">
        <authorList>
            <person name="Allen C."/>
            <person name="Tagirdzhanova G."/>
        </authorList>
    </citation>
    <scope>NUCLEOTIDE SEQUENCE [LARGE SCALE GENOMIC DNA]</scope>
    <source>
        <strain evidence="3 4">CBS 573.63</strain>
    </source>
</reference>
<sequence length="1399" mass="150339">MTPQSPPKRMTRARAAAKALTTDSSSLTSSRTSSAAGSSRTKKSTATATTASAAAKRKIRTEDNETDDEQDELGLDSGDPAVTMQKHVRAIRGRPKKTPVESGPTNETAPPSTTVSAPASRTRGRPPSKKVTASSEAPREFVRPSSSLSTATAPTASALARATKKQSVAFADEAANVVEESTKKQAKRTRATSATTAGTGSTQASGATTRISVRSASATVAARSATATSAKTNTTQKKRVTFEEPEKENIVPAVSAVTGKNDRASTSKPKAEATASAGLKAKPVRRAATATKPAGTAPSNAAVSSRSRAASGKDASDRPTAPLGPKKVTQVRLVREFDVESEDELGADIESHLKPFERSPTKPVLAAGVTPAEQNRTLANMCPDEELATRDITINSISLPTPKSQGTLLVSPARRLAQVTVNEGLMMSPARRLEGLTPLDSAPVSKNSSNDSGKNAIANTSVLFSPAKRFPVIAKHQNIGDDETLRSPVKLSLLQTPAKRPSSPKKAAVLLQLSEGKPAAVRSQELNAGPLQAYRLALGGITELTEESVDHGKESEIIKADTKNLGVSDISIDNHKSNTDVDEKNESLAQMLREMANEAVTAMPESPSRRRDTRRLSNAAGVEERFFGEGSPGDPMDVDETIMDAATTLVAMSPPRLQSPSGAFGLRAGLLDAHNVDDNDMDEDVNDTTRILFAHNETAPATPDLVENRRYSKTPLTSSGRLNSMQSTAKHPKTGELGFTPLANQLYDWRIRSPVKEKATLTSVAILTEERDEKHSPADASNAVLGLYVAGTLFKASDDKVGQSTSTEEQADDAAAEDEDLAVEFDEDVVVTEEDLDLAQEADDMSLMAPEEFEEMTQLPQSTDDTMSEASQEYGDENAIPIDPALLADGNGSSVVVPPITPQRVLTRTFHTVSKVPLRQADDSEPLPRRRSMSLARRSPTRRRSSTGGPRNHAGVTSTSTLVGASQGTRNDNGRGLTRSATVISYTPTKRESRRESRRESLRESRRKSRRESFGGPALTLEDALFDSSESEVADMPDTPTPHISVTAASVPVTPTKNEEVWSTAGTPARTPRRDLDPALLRGAVVFVDVHTTEGSDASAIFVELLAQMGAQCVERWLWNPSSPSESDDNCSRVGITHVVFKDGSKRTLDKVRESNGLVQCVGVSWVLDCERSNQWQEEAPYYIDTALMPRGGGQRRKSMEPQALLNMNGLVVETPVKQISEPSNDMRRCRTAPATPKNRRDSSLWMRTPDNECSAEKRRSYDAAGGNAQNETDAHSYDEPGWDMMPLLTPVPKTPAPEAIARYAAKIAYTSPHGSDAGNSSYYDDDGDDTLHSMQFGQEPLVTRTCPPKQRATSYHGLGAGILTREKDEGVLMRLMAARRKSLQFAPKIGSPLSKTWN</sequence>
<feature type="compositionally biased region" description="Basic and acidic residues" evidence="1">
    <location>
        <begin position="240"/>
        <end position="249"/>
    </location>
</feature>
<protein>
    <recommendedName>
        <fullName evidence="2">BRCT domain-containing protein</fullName>
    </recommendedName>
</protein>
<feature type="compositionally biased region" description="Low complexity" evidence="1">
    <location>
        <begin position="287"/>
        <end position="310"/>
    </location>
</feature>
<feature type="region of interest" description="Disordered" evidence="1">
    <location>
        <begin position="175"/>
        <end position="327"/>
    </location>
</feature>
<feature type="compositionally biased region" description="Low complexity" evidence="1">
    <location>
        <begin position="143"/>
        <end position="157"/>
    </location>
</feature>
<feature type="compositionally biased region" description="Acidic residues" evidence="1">
    <location>
        <begin position="64"/>
        <end position="74"/>
    </location>
</feature>
<dbReference type="InterPro" id="IPR001357">
    <property type="entry name" value="BRCT_dom"/>
</dbReference>
<proteinExistence type="predicted"/>
<name>A0ABP0E8W4_9PEZI</name>
<feature type="compositionally biased region" description="Low complexity" evidence="1">
    <location>
        <begin position="13"/>
        <end position="54"/>
    </location>
</feature>
<gene>
    <name evidence="3" type="ORF">SEPCBS57363_006734</name>
</gene>
<dbReference type="EMBL" id="CAWUOM010000247">
    <property type="protein sequence ID" value="CAK7275522.1"/>
    <property type="molecule type" value="Genomic_DNA"/>
</dbReference>
<evidence type="ECO:0000259" key="2">
    <source>
        <dbReference type="PROSITE" id="PS50172"/>
    </source>
</evidence>
<feature type="compositionally biased region" description="Polar residues" evidence="1">
    <location>
        <begin position="714"/>
        <end position="729"/>
    </location>
</feature>
<feature type="compositionally biased region" description="Polar residues" evidence="1">
    <location>
        <begin position="955"/>
        <end position="971"/>
    </location>
</feature>
<feature type="compositionally biased region" description="Low complexity" evidence="1">
    <location>
        <begin position="191"/>
        <end position="230"/>
    </location>
</feature>
<feature type="region of interest" description="Disordered" evidence="1">
    <location>
        <begin position="798"/>
        <end position="818"/>
    </location>
</feature>
<dbReference type="InterPro" id="IPR036420">
    <property type="entry name" value="BRCT_dom_sf"/>
</dbReference>
<feature type="compositionally biased region" description="Polar residues" evidence="1">
    <location>
        <begin position="979"/>
        <end position="988"/>
    </location>
</feature>
<dbReference type="InterPro" id="IPR022047">
    <property type="entry name" value="Microcephalin-like"/>
</dbReference>
<evidence type="ECO:0000313" key="4">
    <source>
        <dbReference type="Proteomes" id="UP001642501"/>
    </source>
</evidence>
<dbReference type="PROSITE" id="PS50172">
    <property type="entry name" value="BRCT"/>
    <property type="match status" value="1"/>
</dbReference>
<feature type="region of interest" description="Disordered" evidence="1">
    <location>
        <begin position="917"/>
        <end position="1049"/>
    </location>
</feature>
<dbReference type="Gene3D" id="3.40.50.10190">
    <property type="entry name" value="BRCT domain"/>
    <property type="match status" value="1"/>
</dbReference>
<comment type="caution">
    <text evidence="3">The sequence shown here is derived from an EMBL/GenBank/DDBJ whole genome shotgun (WGS) entry which is preliminary data.</text>
</comment>
<feature type="compositionally biased region" description="Basic residues" evidence="1">
    <location>
        <begin position="86"/>
        <end position="97"/>
    </location>
</feature>
<feature type="region of interest" description="Disordered" evidence="1">
    <location>
        <begin position="1222"/>
        <end position="1278"/>
    </location>
</feature>
<feature type="compositionally biased region" description="Acidic residues" evidence="1">
    <location>
        <begin position="809"/>
        <end position="818"/>
    </location>
</feature>
<evidence type="ECO:0000313" key="3">
    <source>
        <dbReference type="EMBL" id="CAK7275522.1"/>
    </source>
</evidence>
<feature type="compositionally biased region" description="Basic and acidic residues" evidence="1">
    <location>
        <begin position="260"/>
        <end position="271"/>
    </location>
</feature>